<name>A0A2M7TDZ7_UNCKA</name>
<dbReference type="AlphaFoldDB" id="A0A2M7TDZ7"/>
<comment type="caution">
    <text evidence="1">The sequence shown here is derived from an EMBL/GenBank/DDBJ whole genome shotgun (WGS) entry which is preliminary data.</text>
</comment>
<accession>A0A2M7TDZ7</accession>
<protein>
    <submittedName>
        <fullName evidence="1">Uncharacterized protein</fullName>
    </submittedName>
</protein>
<gene>
    <name evidence="1" type="ORF">COY33_00945</name>
</gene>
<sequence>MKLGHVSIILKSEVLSMGGGGMKPRSLTPRELMEERVAFKMEEVGGILSEADVRRIRVTLGTFGNPPNLTKEEMTQKLRMAGLIVWPKELDEFATITGYCFRENVF</sequence>
<organism evidence="1 2">
    <name type="scientific">candidate division WWE3 bacterium CG_4_10_14_0_2_um_filter_42_7</name>
    <dbReference type="NCBI Taxonomy" id="1975073"/>
    <lineage>
        <taxon>Bacteria</taxon>
        <taxon>Katanobacteria</taxon>
    </lineage>
</organism>
<evidence type="ECO:0000313" key="1">
    <source>
        <dbReference type="EMBL" id="PIZ43766.1"/>
    </source>
</evidence>
<evidence type="ECO:0000313" key="2">
    <source>
        <dbReference type="Proteomes" id="UP000229915"/>
    </source>
</evidence>
<proteinExistence type="predicted"/>
<dbReference type="EMBL" id="PFNK01000028">
    <property type="protein sequence ID" value="PIZ43766.1"/>
    <property type="molecule type" value="Genomic_DNA"/>
</dbReference>
<dbReference type="Proteomes" id="UP000229915">
    <property type="component" value="Unassembled WGS sequence"/>
</dbReference>
<reference evidence="2" key="1">
    <citation type="submission" date="2017-09" db="EMBL/GenBank/DDBJ databases">
        <title>Depth-based differentiation of microbial function through sediment-hosted aquifers and enrichment of novel symbionts in the deep terrestrial subsurface.</title>
        <authorList>
            <person name="Probst A.J."/>
            <person name="Ladd B."/>
            <person name="Jarett J.K."/>
            <person name="Geller-Mcgrath D.E."/>
            <person name="Sieber C.M.K."/>
            <person name="Emerson J.B."/>
            <person name="Anantharaman K."/>
            <person name="Thomas B.C."/>
            <person name="Malmstrom R."/>
            <person name="Stieglmeier M."/>
            <person name="Klingl A."/>
            <person name="Woyke T."/>
            <person name="Ryan C.M."/>
            <person name="Banfield J.F."/>
        </authorList>
    </citation>
    <scope>NUCLEOTIDE SEQUENCE [LARGE SCALE GENOMIC DNA]</scope>
</reference>